<dbReference type="AlphaFoldDB" id="A0A8C6G5B0"/>
<proteinExistence type="predicted"/>
<dbReference type="GeneTree" id="ENSGT00960000190377"/>
<dbReference type="Proteomes" id="UP000694415">
    <property type="component" value="Unplaced"/>
</dbReference>
<reference evidence="1" key="1">
    <citation type="submission" date="2025-08" db="UniProtKB">
        <authorList>
            <consortium name="Ensembl"/>
        </authorList>
    </citation>
    <scope>IDENTIFICATION</scope>
</reference>
<evidence type="ECO:0000313" key="1">
    <source>
        <dbReference type="Ensembl" id="ENSMSIP00000000296.1"/>
    </source>
</evidence>
<accession>A0A8C6G5B0</accession>
<reference evidence="1" key="2">
    <citation type="submission" date="2025-09" db="UniProtKB">
        <authorList>
            <consortium name="Ensembl"/>
        </authorList>
    </citation>
    <scope>IDENTIFICATION</scope>
</reference>
<evidence type="ECO:0000313" key="2">
    <source>
        <dbReference type="Proteomes" id="UP000694415"/>
    </source>
</evidence>
<organism evidence="1 2">
    <name type="scientific">Mus spicilegus</name>
    <name type="common">Mound-building mouse</name>
    <dbReference type="NCBI Taxonomy" id="10103"/>
    <lineage>
        <taxon>Eukaryota</taxon>
        <taxon>Metazoa</taxon>
        <taxon>Chordata</taxon>
        <taxon>Craniata</taxon>
        <taxon>Vertebrata</taxon>
        <taxon>Euteleostomi</taxon>
        <taxon>Mammalia</taxon>
        <taxon>Eutheria</taxon>
        <taxon>Euarchontoglires</taxon>
        <taxon>Glires</taxon>
        <taxon>Rodentia</taxon>
        <taxon>Myomorpha</taxon>
        <taxon>Muroidea</taxon>
        <taxon>Muridae</taxon>
        <taxon>Murinae</taxon>
        <taxon>Mus</taxon>
        <taxon>Mus</taxon>
    </lineage>
</organism>
<sequence length="134" mass="14966">MTLYLGPACCCVSGISLCASFLGRDSPCPSRGVFLDGMQQHSVLMAFPTLLVHRMMPLRQPLLRMGLSSARALWERFSSLFSLTLSSLMLLVESTQGTLMARMWCWSCVGVIWFGRKTRPCPVDLLPALCLTFW</sequence>
<keyword evidence="2" id="KW-1185">Reference proteome</keyword>
<dbReference type="Ensembl" id="ENSMSIT00000000393.1">
    <property type="protein sequence ID" value="ENSMSIP00000000296.1"/>
    <property type="gene ID" value="ENSMSIG00000000324.1"/>
</dbReference>
<protein>
    <submittedName>
        <fullName evidence="1">Uncharacterized protein</fullName>
    </submittedName>
</protein>
<name>A0A8C6G5B0_MUSSI</name>